<feature type="region of interest" description="Disordered" evidence="8">
    <location>
        <begin position="287"/>
        <end position="345"/>
    </location>
</feature>
<comment type="similarity">
    <text evidence="2">Belongs to the SNF2/RAD54 helicase family.</text>
</comment>
<accession>A0AA38I2Z4</accession>
<dbReference type="GO" id="GO:0005634">
    <property type="term" value="C:nucleus"/>
    <property type="evidence" value="ECO:0007669"/>
    <property type="project" value="UniProtKB-SubCell"/>
</dbReference>
<dbReference type="Gene3D" id="3.40.50.10810">
    <property type="entry name" value="Tandem AAA-ATPase domain"/>
    <property type="match status" value="1"/>
</dbReference>
<dbReference type="Pfam" id="PF00176">
    <property type="entry name" value="SNF2-rel_dom"/>
    <property type="match status" value="1"/>
</dbReference>
<keyword evidence="3" id="KW-0547">Nucleotide-binding</keyword>
<feature type="domain" description="Helicase ATP-binding" evidence="9">
    <location>
        <begin position="11"/>
        <end position="197"/>
    </location>
</feature>
<gene>
    <name evidence="10" type="ORF">Zmor_021620</name>
</gene>
<protein>
    <recommendedName>
        <fullName evidence="9">Helicase ATP-binding domain-containing protein</fullName>
    </recommendedName>
</protein>
<dbReference type="AlphaFoldDB" id="A0AA38I2Z4"/>
<feature type="compositionally biased region" description="Low complexity" evidence="8">
    <location>
        <begin position="312"/>
        <end position="321"/>
    </location>
</feature>
<dbReference type="PANTHER" id="PTHR45797:SF3">
    <property type="entry name" value="TRANSCRIPTIONAL REGULATOR ATRX HOMOLOG"/>
    <property type="match status" value="1"/>
</dbReference>
<evidence type="ECO:0000256" key="7">
    <source>
        <dbReference type="ARBA" id="ARBA00023242"/>
    </source>
</evidence>
<dbReference type="InterPro" id="IPR014001">
    <property type="entry name" value="Helicase_ATP-bd"/>
</dbReference>
<dbReference type="GO" id="GO:0004386">
    <property type="term" value="F:helicase activity"/>
    <property type="evidence" value="ECO:0007669"/>
    <property type="project" value="UniProtKB-KW"/>
</dbReference>
<reference evidence="10" key="1">
    <citation type="journal article" date="2023" name="G3 (Bethesda)">
        <title>Whole genome assemblies of Zophobas morio and Tenebrio molitor.</title>
        <authorList>
            <person name="Kaur S."/>
            <person name="Stinson S.A."/>
            <person name="diCenzo G.C."/>
        </authorList>
    </citation>
    <scope>NUCLEOTIDE SEQUENCE</scope>
    <source>
        <strain evidence="10">QUZm001</strain>
    </source>
</reference>
<dbReference type="Proteomes" id="UP001168821">
    <property type="component" value="Unassembled WGS sequence"/>
</dbReference>
<dbReference type="InterPro" id="IPR027417">
    <property type="entry name" value="P-loop_NTPase"/>
</dbReference>
<dbReference type="GO" id="GO:0005524">
    <property type="term" value="F:ATP binding"/>
    <property type="evidence" value="ECO:0007669"/>
    <property type="project" value="UniProtKB-KW"/>
</dbReference>
<evidence type="ECO:0000256" key="2">
    <source>
        <dbReference type="ARBA" id="ARBA00007025"/>
    </source>
</evidence>
<proteinExistence type="inferred from homology"/>
<evidence type="ECO:0000259" key="9">
    <source>
        <dbReference type="PROSITE" id="PS51192"/>
    </source>
</evidence>
<dbReference type="PROSITE" id="PS51192">
    <property type="entry name" value="HELICASE_ATP_BIND_1"/>
    <property type="match status" value="1"/>
</dbReference>
<evidence type="ECO:0000256" key="6">
    <source>
        <dbReference type="ARBA" id="ARBA00023125"/>
    </source>
</evidence>
<keyword evidence="7" id="KW-0539">Nucleus</keyword>
<keyword evidence="5" id="KW-0067">ATP-binding</keyword>
<dbReference type="EMBL" id="JALNTZ010000006">
    <property type="protein sequence ID" value="KAJ3649903.1"/>
    <property type="molecule type" value="Genomic_DNA"/>
</dbReference>
<evidence type="ECO:0000256" key="4">
    <source>
        <dbReference type="ARBA" id="ARBA00022806"/>
    </source>
</evidence>
<evidence type="ECO:0000313" key="11">
    <source>
        <dbReference type="Proteomes" id="UP001168821"/>
    </source>
</evidence>
<keyword evidence="6" id="KW-0238">DNA-binding</keyword>
<dbReference type="InterPro" id="IPR044574">
    <property type="entry name" value="ARIP4-like"/>
</dbReference>
<dbReference type="GO" id="GO:0016887">
    <property type="term" value="F:ATP hydrolysis activity"/>
    <property type="evidence" value="ECO:0007669"/>
    <property type="project" value="InterPro"/>
</dbReference>
<dbReference type="InterPro" id="IPR038718">
    <property type="entry name" value="SNF2-like_sf"/>
</dbReference>
<feature type="compositionally biased region" description="Basic and acidic residues" evidence="8">
    <location>
        <begin position="287"/>
        <end position="304"/>
    </location>
</feature>
<evidence type="ECO:0000256" key="8">
    <source>
        <dbReference type="SAM" id="MobiDB-lite"/>
    </source>
</evidence>
<dbReference type="GO" id="GO:0003677">
    <property type="term" value="F:DNA binding"/>
    <property type="evidence" value="ECO:0007669"/>
    <property type="project" value="UniProtKB-KW"/>
</dbReference>
<dbReference type="SUPFAM" id="SSF52540">
    <property type="entry name" value="P-loop containing nucleoside triphosphate hydrolases"/>
    <property type="match status" value="1"/>
</dbReference>
<evidence type="ECO:0000256" key="1">
    <source>
        <dbReference type="ARBA" id="ARBA00004123"/>
    </source>
</evidence>
<comment type="caution">
    <text evidence="10">The sequence shown here is derived from an EMBL/GenBank/DDBJ whole genome shotgun (WGS) entry which is preliminary data.</text>
</comment>
<keyword evidence="4" id="KW-0347">Helicase</keyword>
<evidence type="ECO:0000256" key="5">
    <source>
        <dbReference type="ARBA" id="ARBA00022840"/>
    </source>
</evidence>
<organism evidence="10 11">
    <name type="scientific">Zophobas morio</name>
    <dbReference type="NCBI Taxonomy" id="2755281"/>
    <lineage>
        <taxon>Eukaryota</taxon>
        <taxon>Metazoa</taxon>
        <taxon>Ecdysozoa</taxon>
        <taxon>Arthropoda</taxon>
        <taxon>Hexapoda</taxon>
        <taxon>Insecta</taxon>
        <taxon>Pterygota</taxon>
        <taxon>Neoptera</taxon>
        <taxon>Endopterygota</taxon>
        <taxon>Coleoptera</taxon>
        <taxon>Polyphaga</taxon>
        <taxon>Cucujiformia</taxon>
        <taxon>Tenebrionidae</taxon>
        <taxon>Zophobas</taxon>
    </lineage>
</organism>
<dbReference type="SMART" id="SM00487">
    <property type="entry name" value="DEXDc"/>
    <property type="match status" value="1"/>
</dbReference>
<name>A0AA38I2Z4_9CUCU</name>
<evidence type="ECO:0000313" key="10">
    <source>
        <dbReference type="EMBL" id="KAJ3649903.1"/>
    </source>
</evidence>
<keyword evidence="4" id="KW-0378">Hydrolase</keyword>
<dbReference type="InterPro" id="IPR000330">
    <property type="entry name" value="SNF2_N"/>
</dbReference>
<sequence length="345" mass="39672">MWDACFESLERAKSTTGSGCILAHCMGLGKTLQVITLAHTLLINNEETKVRKVLVVSPLNTVLNWVNEFKQWLPDNDDFEIFELVSFKQNYERQYQIKTWHNCGGVLIIGYDMFRNLSNPDNKRLSKKMRSAFQEALVDPGPDLVICDEGHLLKNEKTNLSIAMNRIKTLRRIVLTGTPLQNNLKEYFCMVQFIKPNLMGTYKEYLNRFVNPITNGQYTDSTPQNLQIMRKRSHVLYKMLDGVVQRRDYSVLEPYLPPKFIHFQALQRICAYPRVLLDKSIEMKLAKERRDDSEESEGSLKDFINDEDEDSTSSSSNSGSDSENEGKKETNPRKRLTRAAAALGE</sequence>
<comment type="subcellular location">
    <subcellularLocation>
        <location evidence="1">Nucleus</location>
    </subcellularLocation>
</comment>
<keyword evidence="11" id="KW-1185">Reference proteome</keyword>
<evidence type="ECO:0000256" key="3">
    <source>
        <dbReference type="ARBA" id="ARBA00022741"/>
    </source>
</evidence>
<dbReference type="PANTHER" id="PTHR45797">
    <property type="entry name" value="RAD54-LIKE"/>
    <property type="match status" value="1"/>
</dbReference>